<dbReference type="Proteomes" id="UP000015453">
    <property type="component" value="Unassembled WGS sequence"/>
</dbReference>
<dbReference type="EMBL" id="AUSU01001311">
    <property type="protein sequence ID" value="EPS71323.1"/>
    <property type="molecule type" value="Genomic_DNA"/>
</dbReference>
<proteinExistence type="predicted"/>
<sequence length="64" mass="7208">MPIFPSDGFSSDIFVCALHRSRFAVRPVVFSIKREILPRITIGDIALCPDLRLNVGNRCCVLNF</sequence>
<name>S8E694_9LAMI</name>
<evidence type="ECO:0000313" key="2">
    <source>
        <dbReference type="Proteomes" id="UP000015453"/>
    </source>
</evidence>
<accession>S8E694</accession>
<evidence type="ECO:0000313" key="1">
    <source>
        <dbReference type="EMBL" id="EPS71323.1"/>
    </source>
</evidence>
<organism evidence="1 2">
    <name type="scientific">Genlisea aurea</name>
    <dbReference type="NCBI Taxonomy" id="192259"/>
    <lineage>
        <taxon>Eukaryota</taxon>
        <taxon>Viridiplantae</taxon>
        <taxon>Streptophyta</taxon>
        <taxon>Embryophyta</taxon>
        <taxon>Tracheophyta</taxon>
        <taxon>Spermatophyta</taxon>
        <taxon>Magnoliopsida</taxon>
        <taxon>eudicotyledons</taxon>
        <taxon>Gunneridae</taxon>
        <taxon>Pentapetalae</taxon>
        <taxon>asterids</taxon>
        <taxon>lamiids</taxon>
        <taxon>Lamiales</taxon>
        <taxon>Lentibulariaceae</taxon>
        <taxon>Genlisea</taxon>
    </lineage>
</organism>
<reference evidence="1 2" key="1">
    <citation type="journal article" date="2013" name="BMC Genomics">
        <title>The miniature genome of a carnivorous plant Genlisea aurea contains a low number of genes and short non-coding sequences.</title>
        <authorList>
            <person name="Leushkin E.V."/>
            <person name="Sutormin R.A."/>
            <person name="Nabieva E.R."/>
            <person name="Penin A.A."/>
            <person name="Kondrashov A.S."/>
            <person name="Logacheva M.D."/>
        </authorList>
    </citation>
    <scope>NUCLEOTIDE SEQUENCE [LARGE SCALE GENOMIC DNA]</scope>
</reference>
<dbReference type="AlphaFoldDB" id="S8E694"/>
<protein>
    <submittedName>
        <fullName evidence="1">Uncharacterized protein</fullName>
    </submittedName>
</protein>
<comment type="caution">
    <text evidence="1">The sequence shown here is derived from an EMBL/GenBank/DDBJ whole genome shotgun (WGS) entry which is preliminary data.</text>
</comment>
<gene>
    <name evidence="1" type="ORF">M569_03438</name>
</gene>
<keyword evidence="2" id="KW-1185">Reference proteome</keyword>